<reference evidence="5" key="2">
    <citation type="submission" date="2021-04" db="EMBL/GenBank/DDBJ databases">
        <authorList>
            <person name="Gilroy R."/>
        </authorList>
    </citation>
    <scope>NUCLEOTIDE SEQUENCE</scope>
    <source>
        <strain evidence="5">Gambia16-930</strain>
    </source>
</reference>
<dbReference type="PROSITE" id="PS50893">
    <property type="entry name" value="ABC_TRANSPORTER_2"/>
    <property type="match status" value="1"/>
</dbReference>
<evidence type="ECO:0000313" key="5">
    <source>
        <dbReference type="EMBL" id="HIW87738.1"/>
    </source>
</evidence>
<name>A0A9D1RGL6_9BACT</name>
<protein>
    <submittedName>
        <fullName evidence="5">ABC transporter ATP-binding protein</fullName>
    </submittedName>
</protein>
<sequence length="285" mass="32628">MIEIENLNFGYRKNRMVLQDVNLHLGKGLIHGLLGKNGVGKTTLLRLIAGLSFPDGGSVRIGRFTPTDRKVAFLSDMFFLPEEFPEIRLRIDRYAKINSVFYPAFSNEDFRTYLREFEIDDIKQRMDKLSYGTRKKVLIAFGLACHCSLMLLDEPTNGLDIPSKTQFRRVMLKAVDENSCVVISTHQVRDLHNLIDSIVILDHNNILLNADSRTITDRLYFGLGDGSEQEGDVLYSEQGLEGQYVVRVNRDHQESNLDIELLFNAALTDRQRIMELFPKDKNTVI</sequence>
<feature type="domain" description="ABC transporter" evidence="4">
    <location>
        <begin position="2"/>
        <end position="228"/>
    </location>
</feature>
<proteinExistence type="predicted"/>
<evidence type="ECO:0000256" key="3">
    <source>
        <dbReference type="ARBA" id="ARBA00022840"/>
    </source>
</evidence>
<dbReference type="InterPro" id="IPR003593">
    <property type="entry name" value="AAA+_ATPase"/>
</dbReference>
<accession>A0A9D1RGL6</accession>
<dbReference type="CDD" id="cd03230">
    <property type="entry name" value="ABC_DR_subfamily_A"/>
    <property type="match status" value="1"/>
</dbReference>
<evidence type="ECO:0000256" key="2">
    <source>
        <dbReference type="ARBA" id="ARBA00022741"/>
    </source>
</evidence>
<dbReference type="SUPFAM" id="SSF52540">
    <property type="entry name" value="P-loop containing nucleoside triphosphate hydrolases"/>
    <property type="match status" value="1"/>
</dbReference>
<dbReference type="EMBL" id="DXGG01000177">
    <property type="protein sequence ID" value="HIW87738.1"/>
    <property type="molecule type" value="Genomic_DNA"/>
</dbReference>
<gene>
    <name evidence="5" type="ORF">IAC47_05630</name>
</gene>
<organism evidence="5 6">
    <name type="scientific">Candidatus Onthomorpha intestinigallinarum</name>
    <dbReference type="NCBI Taxonomy" id="2840880"/>
    <lineage>
        <taxon>Bacteria</taxon>
        <taxon>Pseudomonadati</taxon>
        <taxon>Bacteroidota</taxon>
        <taxon>Bacteroidia</taxon>
        <taxon>Bacteroidales</taxon>
        <taxon>Candidatus Onthomorpha</taxon>
    </lineage>
</organism>
<evidence type="ECO:0000259" key="4">
    <source>
        <dbReference type="PROSITE" id="PS50893"/>
    </source>
</evidence>
<dbReference type="PANTHER" id="PTHR42939:SF1">
    <property type="entry name" value="ABC TRANSPORTER ATP-BINDING PROTEIN ALBC-RELATED"/>
    <property type="match status" value="1"/>
</dbReference>
<dbReference type="SMART" id="SM00382">
    <property type="entry name" value="AAA"/>
    <property type="match status" value="1"/>
</dbReference>
<dbReference type="InterPro" id="IPR003439">
    <property type="entry name" value="ABC_transporter-like_ATP-bd"/>
</dbReference>
<dbReference type="Proteomes" id="UP000824267">
    <property type="component" value="Unassembled WGS sequence"/>
</dbReference>
<evidence type="ECO:0000313" key="6">
    <source>
        <dbReference type="Proteomes" id="UP000824267"/>
    </source>
</evidence>
<keyword evidence="1" id="KW-0813">Transport</keyword>
<keyword evidence="2" id="KW-0547">Nucleotide-binding</keyword>
<dbReference type="GO" id="GO:0005524">
    <property type="term" value="F:ATP binding"/>
    <property type="evidence" value="ECO:0007669"/>
    <property type="project" value="UniProtKB-KW"/>
</dbReference>
<dbReference type="Gene3D" id="3.40.50.300">
    <property type="entry name" value="P-loop containing nucleotide triphosphate hydrolases"/>
    <property type="match status" value="1"/>
</dbReference>
<keyword evidence="3 5" id="KW-0067">ATP-binding</keyword>
<dbReference type="Pfam" id="PF00005">
    <property type="entry name" value="ABC_tran"/>
    <property type="match status" value="1"/>
</dbReference>
<dbReference type="AlphaFoldDB" id="A0A9D1RGL6"/>
<dbReference type="PANTHER" id="PTHR42939">
    <property type="entry name" value="ABC TRANSPORTER ATP-BINDING PROTEIN ALBC-RELATED"/>
    <property type="match status" value="1"/>
</dbReference>
<dbReference type="InterPro" id="IPR027417">
    <property type="entry name" value="P-loop_NTPase"/>
</dbReference>
<reference evidence="5" key="1">
    <citation type="journal article" date="2021" name="PeerJ">
        <title>Extensive microbial diversity within the chicken gut microbiome revealed by metagenomics and culture.</title>
        <authorList>
            <person name="Gilroy R."/>
            <person name="Ravi A."/>
            <person name="Getino M."/>
            <person name="Pursley I."/>
            <person name="Horton D.L."/>
            <person name="Alikhan N.F."/>
            <person name="Baker D."/>
            <person name="Gharbi K."/>
            <person name="Hall N."/>
            <person name="Watson M."/>
            <person name="Adriaenssens E.M."/>
            <person name="Foster-Nyarko E."/>
            <person name="Jarju S."/>
            <person name="Secka A."/>
            <person name="Antonio M."/>
            <person name="Oren A."/>
            <person name="Chaudhuri R.R."/>
            <person name="La Ragione R."/>
            <person name="Hildebrand F."/>
            <person name="Pallen M.J."/>
        </authorList>
    </citation>
    <scope>NUCLEOTIDE SEQUENCE</scope>
    <source>
        <strain evidence="5">Gambia16-930</strain>
    </source>
</reference>
<comment type="caution">
    <text evidence="5">The sequence shown here is derived from an EMBL/GenBank/DDBJ whole genome shotgun (WGS) entry which is preliminary data.</text>
</comment>
<dbReference type="GO" id="GO:0016887">
    <property type="term" value="F:ATP hydrolysis activity"/>
    <property type="evidence" value="ECO:0007669"/>
    <property type="project" value="InterPro"/>
</dbReference>
<dbReference type="InterPro" id="IPR051782">
    <property type="entry name" value="ABC_Transporter_VariousFunc"/>
</dbReference>
<evidence type="ECO:0000256" key="1">
    <source>
        <dbReference type="ARBA" id="ARBA00022448"/>
    </source>
</evidence>